<name>A0AAN6VUE9_9PEZI</name>
<dbReference type="AlphaFoldDB" id="A0AAN6VUE9"/>
<evidence type="ECO:0000259" key="2">
    <source>
        <dbReference type="Pfam" id="PF23155"/>
    </source>
</evidence>
<reference evidence="3" key="2">
    <citation type="submission" date="2023-05" db="EMBL/GenBank/DDBJ databases">
        <authorList>
            <consortium name="Lawrence Berkeley National Laboratory"/>
            <person name="Steindorff A."/>
            <person name="Hensen N."/>
            <person name="Bonometti L."/>
            <person name="Westerberg I."/>
            <person name="Brannstrom I.O."/>
            <person name="Guillou S."/>
            <person name="Cros-Aarteil S."/>
            <person name="Calhoun S."/>
            <person name="Haridas S."/>
            <person name="Kuo A."/>
            <person name="Mondo S."/>
            <person name="Pangilinan J."/>
            <person name="Riley R."/>
            <person name="Labutti K."/>
            <person name="Andreopoulos B."/>
            <person name="Lipzen A."/>
            <person name="Chen C."/>
            <person name="Yanf M."/>
            <person name="Daum C."/>
            <person name="Ng V."/>
            <person name="Clum A."/>
            <person name="Ohm R."/>
            <person name="Martin F."/>
            <person name="Silar P."/>
            <person name="Natvig D."/>
            <person name="Lalanne C."/>
            <person name="Gautier V."/>
            <person name="Ament-Velasquez S.L."/>
            <person name="Kruys A."/>
            <person name="Hutchinson M.I."/>
            <person name="Powell A.J."/>
            <person name="Barry K."/>
            <person name="Miller A.N."/>
            <person name="Grigoriev I.V."/>
            <person name="Debuchy R."/>
            <person name="Gladieux P."/>
            <person name="Thoren M.H."/>
            <person name="Johannesson H."/>
        </authorList>
    </citation>
    <scope>NUCLEOTIDE SEQUENCE</scope>
    <source>
        <strain evidence="3">CBS 538.74</strain>
    </source>
</reference>
<dbReference type="Proteomes" id="UP001302745">
    <property type="component" value="Unassembled WGS sequence"/>
</dbReference>
<dbReference type="Pfam" id="PF23155">
    <property type="entry name" value="DUF7053"/>
    <property type="match status" value="1"/>
</dbReference>
<feature type="non-terminal residue" evidence="3">
    <location>
        <position position="1"/>
    </location>
</feature>
<evidence type="ECO:0000313" key="3">
    <source>
        <dbReference type="EMBL" id="KAK4157859.1"/>
    </source>
</evidence>
<accession>A0AAN6VUE9</accession>
<evidence type="ECO:0000256" key="1">
    <source>
        <dbReference type="SAM" id="MobiDB-lite"/>
    </source>
</evidence>
<reference evidence="3" key="1">
    <citation type="journal article" date="2023" name="Mol. Phylogenet. Evol.">
        <title>Genome-scale phylogeny and comparative genomics of the fungal order Sordariales.</title>
        <authorList>
            <person name="Hensen N."/>
            <person name="Bonometti L."/>
            <person name="Westerberg I."/>
            <person name="Brannstrom I.O."/>
            <person name="Guillou S."/>
            <person name="Cros-Aarteil S."/>
            <person name="Calhoun S."/>
            <person name="Haridas S."/>
            <person name="Kuo A."/>
            <person name="Mondo S."/>
            <person name="Pangilinan J."/>
            <person name="Riley R."/>
            <person name="LaButti K."/>
            <person name="Andreopoulos B."/>
            <person name="Lipzen A."/>
            <person name="Chen C."/>
            <person name="Yan M."/>
            <person name="Daum C."/>
            <person name="Ng V."/>
            <person name="Clum A."/>
            <person name="Steindorff A."/>
            <person name="Ohm R.A."/>
            <person name="Martin F."/>
            <person name="Silar P."/>
            <person name="Natvig D.O."/>
            <person name="Lalanne C."/>
            <person name="Gautier V."/>
            <person name="Ament-Velasquez S.L."/>
            <person name="Kruys A."/>
            <person name="Hutchinson M.I."/>
            <person name="Powell A.J."/>
            <person name="Barry K."/>
            <person name="Miller A.N."/>
            <person name="Grigoriev I.V."/>
            <person name="Debuchy R."/>
            <person name="Gladieux P."/>
            <person name="Hiltunen Thoren M."/>
            <person name="Johannesson H."/>
        </authorList>
    </citation>
    <scope>NUCLEOTIDE SEQUENCE</scope>
    <source>
        <strain evidence="3">CBS 538.74</strain>
    </source>
</reference>
<comment type="caution">
    <text evidence="3">The sequence shown here is derived from an EMBL/GenBank/DDBJ whole genome shotgun (WGS) entry which is preliminary data.</text>
</comment>
<feature type="region of interest" description="Disordered" evidence="1">
    <location>
        <begin position="47"/>
        <end position="83"/>
    </location>
</feature>
<gene>
    <name evidence="3" type="ORF">C8A00DRAFT_11372</name>
</gene>
<dbReference type="InterPro" id="IPR055481">
    <property type="entry name" value="DUF7053"/>
</dbReference>
<dbReference type="PANTHER" id="PTHR38117:SF1">
    <property type="entry name" value="DUF3074 DOMAIN-CONTAINING PROTEIN"/>
    <property type="match status" value="1"/>
</dbReference>
<keyword evidence="4" id="KW-1185">Reference proteome</keyword>
<feature type="domain" description="DUF7053" evidence="2">
    <location>
        <begin position="3"/>
        <end position="199"/>
    </location>
</feature>
<dbReference type="PANTHER" id="PTHR38117">
    <property type="entry name" value="NACHT AND WD40 DOMAIN PROTEIN"/>
    <property type="match status" value="1"/>
</dbReference>
<protein>
    <recommendedName>
        <fullName evidence="2">DUF7053 domain-containing protein</fullName>
    </recommendedName>
</protein>
<evidence type="ECO:0000313" key="4">
    <source>
        <dbReference type="Proteomes" id="UP001302745"/>
    </source>
</evidence>
<sequence length="204" mass="22518">VVNTSRIPLGITRTQALAMLSDYEFFLACDPHLAKYDLVPPTETCNLNPPPFIPDNVQSQLRSPSSPPPPPSSEPGKDSEEKAEVRVPVCYRVTDIVHAIPGGVWDTNVVSTFEFTLIRDGLFVRIRSPLSIVMDTFWQIREVDEGGGDERKGNGKGKGKGLELVQDVTIQCSRLLIGFVKGQCENGWEGIHAKMIGRLEPTEM</sequence>
<organism evidence="3 4">
    <name type="scientific">Chaetomidium leptoderma</name>
    <dbReference type="NCBI Taxonomy" id="669021"/>
    <lineage>
        <taxon>Eukaryota</taxon>
        <taxon>Fungi</taxon>
        <taxon>Dikarya</taxon>
        <taxon>Ascomycota</taxon>
        <taxon>Pezizomycotina</taxon>
        <taxon>Sordariomycetes</taxon>
        <taxon>Sordariomycetidae</taxon>
        <taxon>Sordariales</taxon>
        <taxon>Chaetomiaceae</taxon>
        <taxon>Chaetomidium</taxon>
    </lineage>
</organism>
<proteinExistence type="predicted"/>
<dbReference type="EMBL" id="MU856845">
    <property type="protein sequence ID" value="KAK4157859.1"/>
    <property type="molecule type" value="Genomic_DNA"/>
</dbReference>